<reference evidence="2 3" key="1">
    <citation type="submission" date="2018-11" db="EMBL/GenBank/DDBJ databases">
        <authorList>
            <consortium name="Pathogen Informatics"/>
        </authorList>
    </citation>
    <scope>NUCLEOTIDE SEQUENCE [LARGE SCALE GENOMIC DNA]</scope>
</reference>
<sequence>GFASPPCYDGPLSAAADPDATGPTLVTVRGFESPSNTVPSPVNSSKESGGNNVVSPTGMKREYLSPCVASDEEELVGRAISYLS</sequence>
<feature type="compositionally biased region" description="Low complexity" evidence="1">
    <location>
        <begin position="33"/>
        <end position="45"/>
    </location>
</feature>
<feature type="region of interest" description="Disordered" evidence="1">
    <location>
        <begin position="1"/>
        <end position="58"/>
    </location>
</feature>
<gene>
    <name evidence="2" type="ORF">SVUK_LOCUS20279</name>
</gene>
<dbReference type="AlphaFoldDB" id="A0A3P7JHU6"/>
<accession>A0A3P7JHU6</accession>
<name>A0A3P7JHU6_STRVU</name>
<dbReference type="Proteomes" id="UP000270094">
    <property type="component" value="Unassembled WGS sequence"/>
</dbReference>
<evidence type="ECO:0000256" key="1">
    <source>
        <dbReference type="SAM" id="MobiDB-lite"/>
    </source>
</evidence>
<protein>
    <submittedName>
        <fullName evidence="2">Uncharacterized protein</fullName>
    </submittedName>
</protein>
<keyword evidence="3" id="KW-1185">Reference proteome</keyword>
<feature type="non-terminal residue" evidence="2">
    <location>
        <position position="1"/>
    </location>
</feature>
<proteinExistence type="predicted"/>
<feature type="compositionally biased region" description="Polar residues" evidence="1">
    <location>
        <begin position="46"/>
        <end position="55"/>
    </location>
</feature>
<evidence type="ECO:0000313" key="2">
    <source>
        <dbReference type="EMBL" id="VDM85281.1"/>
    </source>
</evidence>
<dbReference type="EMBL" id="UYYB01138415">
    <property type="protein sequence ID" value="VDM85281.1"/>
    <property type="molecule type" value="Genomic_DNA"/>
</dbReference>
<organism evidence="2 3">
    <name type="scientific">Strongylus vulgaris</name>
    <name type="common">Blood worm</name>
    <dbReference type="NCBI Taxonomy" id="40348"/>
    <lineage>
        <taxon>Eukaryota</taxon>
        <taxon>Metazoa</taxon>
        <taxon>Ecdysozoa</taxon>
        <taxon>Nematoda</taxon>
        <taxon>Chromadorea</taxon>
        <taxon>Rhabditida</taxon>
        <taxon>Rhabditina</taxon>
        <taxon>Rhabditomorpha</taxon>
        <taxon>Strongyloidea</taxon>
        <taxon>Strongylidae</taxon>
        <taxon>Strongylus</taxon>
    </lineage>
</organism>
<dbReference type="OrthoDB" id="5850654at2759"/>
<evidence type="ECO:0000313" key="3">
    <source>
        <dbReference type="Proteomes" id="UP000270094"/>
    </source>
</evidence>